<reference evidence="3" key="1">
    <citation type="journal article" date="2014" name="Front. Microbiol.">
        <title>High frequency of phylogenetically diverse reductive dehalogenase-homologous genes in deep subseafloor sedimentary metagenomes.</title>
        <authorList>
            <person name="Kawai M."/>
            <person name="Futagami T."/>
            <person name="Toyoda A."/>
            <person name="Takaki Y."/>
            <person name="Nishi S."/>
            <person name="Hori S."/>
            <person name="Arai W."/>
            <person name="Tsubouchi T."/>
            <person name="Morono Y."/>
            <person name="Uchiyama I."/>
            <person name="Ito T."/>
            <person name="Fujiyama A."/>
            <person name="Inagaki F."/>
            <person name="Takami H."/>
        </authorList>
    </citation>
    <scope>NUCLEOTIDE SEQUENCE</scope>
    <source>
        <strain evidence="3">Expedition CK06-06</strain>
    </source>
</reference>
<keyword evidence="1" id="KW-0233">DNA recombination</keyword>
<gene>
    <name evidence="3" type="ORF">S03H2_45743</name>
</gene>
<dbReference type="InterPro" id="IPR013762">
    <property type="entry name" value="Integrase-like_cat_sf"/>
</dbReference>
<evidence type="ECO:0000259" key="2">
    <source>
        <dbReference type="PROSITE" id="PS51898"/>
    </source>
</evidence>
<dbReference type="PANTHER" id="PTHR30349">
    <property type="entry name" value="PHAGE INTEGRASE-RELATED"/>
    <property type="match status" value="1"/>
</dbReference>
<dbReference type="Pfam" id="PF00589">
    <property type="entry name" value="Phage_integrase"/>
    <property type="match status" value="1"/>
</dbReference>
<protein>
    <recommendedName>
        <fullName evidence="2">Tyr recombinase domain-containing protein</fullName>
    </recommendedName>
</protein>
<dbReference type="Gene3D" id="1.10.443.10">
    <property type="entry name" value="Intergrase catalytic core"/>
    <property type="match status" value="1"/>
</dbReference>
<feature type="domain" description="Tyr recombinase" evidence="2">
    <location>
        <begin position="13"/>
        <end position="197"/>
    </location>
</feature>
<dbReference type="GO" id="GO:0015074">
    <property type="term" value="P:DNA integration"/>
    <property type="evidence" value="ECO:0007669"/>
    <property type="project" value="InterPro"/>
</dbReference>
<dbReference type="EMBL" id="BARU01028681">
    <property type="protein sequence ID" value="GAH73432.1"/>
    <property type="molecule type" value="Genomic_DNA"/>
</dbReference>
<dbReference type="InterPro" id="IPR050090">
    <property type="entry name" value="Tyrosine_recombinase_XerCD"/>
</dbReference>
<dbReference type="PROSITE" id="PS51898">
    <property type="entry name" value="TYR_RECOMBINASE"/>
    <property type="match status" value="1"/>
</dbReference>
<dbReference type="InterPro" id="IPR011010">
    <property type="entry name" value="DNA_brk_join_enz"/>
</dbReference>
<dbReference type="GO" id="GO:0006310">
    <property type="term" value="P:DNA recombination"/>
    <property type="evidence" value="ECO:0007669"/>
    <property type="project" value="UniProtKB-KW"/>
</dbReference>
<comment type="caution">
    <text evidence="3">The sequence shown here is derived from an EMBL/GenBank/DDBJ whole genome shotgun (WGS) entry which is preliminary data.</text>
</comment>
<name>X1HVD7_9ZZZZ</name>
<proteinExistence type="predicted"/>
<evidence type="ECO:0000313" key="3">
    <source>
        <dbReference type="EMBL" id="GAH73432.1"/>
    </source>
</evidence>
<evidence type="ECO:0000256" key="1">
    <source>
        <dbReference type="ARBA" id="ARBA00023172"/>
    </source>
</evidence>
<feature type="non-terminal residue" evidence="3">
    <location>
        <position position="1"/>
    </location>
</feature>
<dbReference type="AlphaFoldDB" id="X1HVD7"/>
<organism evidence="3">
    <name type="scientific">marine sediment metagenome</name>
    <dbReference type="NCBI Taxonomy" id="412755"/>
    <lineage>
        <taxon>unclassified sequences</taxon>
        <taxon>metagenomes</taxon>
        <taxon>ecological metagenomes</taxon>
    </lineage>
</organism>
<dbReference type="InterPro" id="IPR002104">
    <property type="entry name" value="Integrase_catalytic"/>
</dbReference>
<dbReference type="GO" id="GO:0003677">
    <property type="term" value="F:DNA binding"/>
    <property type="evidence" value="ECO:0007669"/>
    <property type="project" value="InterPro"/>
</dbReference>
<dbReference type="PANTHER" id="PTHR30349:SF64">
    <property type="entry name" value="PROPHAGE INTEGRASE INTD-RELATED"/>
    <property type="match status" value="1"/>
</dbReference>
<dbReference type="SUPFAM" id="SSF56349">
    <property type="entry name" value="DNA breaking-rejoining enzymes"/>
    <property type="match status" value="1"/>
</dbReference>
<accession>X1HVD7</accession>
<sequence length="208" mass="23694">ADAIPIIRKKTSERNKPISKDIAFKLLRSIDQATWIGKRNYLIIAMLWALGLRLNELTSLKVSSFEPEHGHRIGLLRVKGKNRKQRALFVVDKLYDTLVEYLNDPQSPHKKNAPLFPVEKGTAISNDRVQRMIKEYCSKASIRERITPHVLRHSFATEMYHQNVPLSAIQSMLGHSSIAETSIYIHVSDQLQKQALEQISISGGVSWL</sequence>